<dbReference type="AlphaFoldDB" id="A0A9E2WA06"/>
<dbReference type="PANTHER" id="PTHR30273:SF2">
    <property type="entry name" value="PROTEIN FECR"/>
    <property type="match status" value="1"/>
</dbReference>
<name>A0A9E2WA06_9BACT</name>
<evidence type="ECO:0000259" key="1">
    <source>
        <dbReference type="Pfam" id="PF04773"/>
    </source>
</evidence>
<feature type="domain" description="Protein FecR C-terminal" evidence="2">
    <location>
        <begin position="318"/>
        <end position="385"/>
    </location>
</feature>
<feature type="domain" description="FecR protein" evidence="1">
    <location>
        <begin position="182"/>
        <end position="277"/>
    </location>
</feature>
<accession>A0A9E2WA06</accession>
<sequence>MPDVRLQYLLEIYFKGTASNQETMELMRILEKEESNEELQSLLDSMWSRFAPTSEAWTEEKKEEQFDEVLQKIGLYPIPVKRMKTWHKVAAAAVVGSIVATTAFFYTTHRTTIQQPEIIAAKKTVNDIPPGKDRAFLTLQDGKKVDLDSLQKSNAGLYGFQKKNDHEIAFNNASSHTITYNTLATPKGGKYKLMLPDGSMVWLNAASTLRFPTAFQGDTRDVTLTGEAYFEIAQNAKQPFHVKVNDMDVQVLGTNFNVMAYDDESSINTTLLEGAVKVSQGNRSGILKPGQLSAVNSDGALKISEADIEETMAWKNDQFVFKSYDFKKIMRQLERWYNVTVVYKSKIPEGKYSGIIGRNNNISQVLNILKASGISFNINDNTIVVE</sequence>
<keyword evidence="4" id="KW-1185">Reference proteome</keyword>
<dbReference type="Proteomes" id="UP000812270">
    <property type="component" value="Unassembled WGS sequence"/>
</dbReference>
<evidence type="ECO:0000313" key="4">
    <source>
        <dbReference type="Proteomes" id="UP000812270"/>
    </source>
</evidence>
<comment type="caution">
    <text evidence="3">The sequence shown here is derived from an EMBL/GenBank/DDBJ whole genome shotgun (WGS) entry which is preliminary data.</text>
</comment>
<dbReference type="InterPro" id="IPR006860">
    <property type="entry name" value="FecR"/>
</dbReference>
<dbReference type="FunFam" id="2.60.120.1440:FF:000001">
    <property type="entry name" value="Putative anti-sigma factor"/>
    <property type="match status" value="1"/>
</dbReference>
<dbReference type="GO" id="GO:0016989">
    <property type="term" value="F:sigma factor antagonist activity"/>
    <property type="evidence" value="ECO:0007669"/>
    <property type="project" value="TreeGrafter"/>
</dbReference>
<protein>
    <submittedName>
        <fullName evidence="3">FecR domain-containing protein</fullName>
    </submittedName>
</protein>
<proteinExistence type="predicted"/>
<dbReference type="InterPro" id="IPR032508">
    <property type="entry name" value="FecR_C"/>
</dbReference>
<dbReference type="EMBL" id="JAHSPG010000018">
    <property type="protein sequence ID" value="MBV4360617.1"/>
    <property type="molecule type" value="Genomic_DNA"/>
</dbReference>
<gene>
    <name evidence="3" type="ORF">KTO63_25860</name>
</gene>
<evidence type="ECO:0000313" key="3">
    <source>
        <dbReference type="EMBL" id="MBV4360617.1"/>
    </source>
</evidence>
<dbReference type="Pfam" id="PF04773">
    <property type="entry name" value="FecR"/>
    <property type="match status" value="1"/>
</dbReference>
<dbReference type="PANTHER" id="PTHR30273">
    <property type="entry name" value="PERIPLASMIC SIGNAL SENSOR AND SIGMA FACTOR ACTIVATOR FECR-RELATED"/>
    <property type="match status" value="1"/>
</dbReference>
<reference evidence="3" key="1">
    <citation type="submission" date="2021-06" db="EMBL/GenBank/DDBJ databases">
        <authorList>
            <person name="Huq M.A."/>
        </authorList>
    </citation>
    <scope>NUCLEOTIDE SEQUENCE</scope>
    <source>
        <strain evidence="3">MAH-26</strain>
    </source>
</reference>
<dbReference type="PIRSF" id="PIRSF018266">
    <property type="entry name" value="FecR"/>
    <property type="match status" value="1"/>
</dbReference>
<dbReference type="RefSeq" id="WP_217795165.1">
    <property type="nucleotide sequence ID" value="NZ_JAHSPG010000018.1"/>
</dbReference>
<dbReference type="InterPro" id="IPR012373">
    <property type="entry name" value="Ferrdict_sens_TM"/>
</dbReference>
<dbReference type="Pfam" id="PF16344">
    <property type="entry name" value="FecR_C"/>
    <property type="match status" value="1"/>
</dbReference>
<evidence type="ECO:0000259" key="2">
    <source>
        <dbReference type="Pfam" id="PF16344"/>
    </source>
</evidence>
<organism evidence="3 4">
    <name type="scientific">Pinibacter aurantiacus</name>
    <dbReference type="NCBI Taxonomy" id="2851599"/>
    <lineage>
        <taxon>Bacteria</taxon>
        <taxon>Pseudomonadati</taxon>
        <taxon>Bacteroidota</taxon>
        <taxon>Chitinophagia</taxon>
        <taxon>Chitinophagales</taxon>
        <taxon>Chitinophagaceae</taxon>
        <taxon>Pinibacter</taxon>
    </lineage>
</organism>